<name>A0ABD2WUI4_9HYME</name>
<reference evidence="2 3" key="1">
    <citation type="journal article" date="2024" name="bioRxiv">
        <title>A reference genome for Trichogramma kaykai: A tiny desert-dwelling parasitoid wasp with competing sex-ratio distorters.</title>
        <authorList>
            <person name="Culotta J."/>
            <person name="Lindsey A.R."/>
        </authorList>
    </citation>
    <scope>NUCLEOTIDE SEQUENCE [LARGE SCALE GENOMIC DNA]</scope>
    <source>
        <strain evidence="2 3">KSX58</strain>
    </source>
</reference>
<feature type="signal peptide" evidence="1">
    <location>
        <begin position="1"/>
        <end position="18"/>
    </location>
</feature>
<organism evidence="2 3">
    <name type="scientific">Trichogramma kaykai</name>
    <dbReference type="NCBI Taxonomy" id="54128"/>
    <lineage>
        <taxon>Eukaryota</taxon>
        <taxon>Metazoa</taxon>
        <taxon>Ecdysozoa</taxon>
        <taxon>Arthropoda</taxon>
        <taxon>Hexapoda</taxon>
        <taxon>Insecta</taxon>
        <taxon>Pterygota</taxon>
        <taxon>Neoptera</taxon>
        <taxon>Endopterygota</taxon>
        <taxon>Hymenoptera</taxon>
        <taxon>Apocrita</taxon>
        <taxon>Proctotrupomorpha</taxon>
        <taxon>Chalcidoidea</taxon>
        <taxon>Trichogrammatidae</taxon>
        <taxon>Trichogramma</taxon>
    </lineage>
</organism>
<accession>A0ABD2WUI4</accession>
<evidence type="ECO:0000256" key="1">
    <source>
        <dbReference type="SAM" id="SignalP"/>
    </source>
</evidence>
<keyword evidence="1" id="KW-0732">Signal</keyword>
<sequence length="177" mass="20246">MKIFFILSVAIWFSQANAKPEPNPFSVAKVVHKLCLKGDRDASTPEEYCDTLSQAMTKQFHRTCYKIKDHCPMFKDACHKYISEGLCKRLFLEKNTDVQTDKPKSKPLGEKLIKRVCLKRAKKFLSEKEDDTFDAKAACEELSKQIGQVCTDFVETQACPRLANNYLGKRVCKVNLN</sequence>
<evidence type="ECO:0000313" key="2">
    <source>
        <dbReference type="EMBL" id="KAL3396643.1"/>
    </source>
</evidence>
<dbReference type="AlphaFoldDB" id="A0ABD2WUI4"/>
<feature type="chain" id="PRO_5044772910" evidence="1">
    <location>
        <begin position="19"/>
        <end position="177"/>
    </location>
</feature>
<proteinExistence type="predicted"/>
<gene>
    <name evidence="2" type="ORF">TKK_009513</name>
</gene>
<evidence type="ECO:0000313" key="3">
    <source>
        <dbReference type="Proteomes" id="UP001627154"/>
    </source>
</evidence>
<comment type="caution">
    <text evidence="2">The sequence shown here is derived from an EMBL/GenBank/DDBJ whole genome shotgun (WGS) entry which is preliminary data.</text>
</comment>
<dbReference type="EMBL" id="JBJJXI010000070">
    <property type="protein sequence ID" value="KAL3396643.1"/>
    <property type="molecule type" value="Genomic_DNA"/>
</dbReference>
<protein>
    <submittedName>
        <fullName evidence="2">Uncharacterized protein</fullName>
    </submittedName>
</protein>
<keyword evidence="3" id="KW-1185">Reference proteome</keyword>
<dbReference type="Proteomes" id="UP001627154">
    <property type="component" value="Unassembled WGS sequence"/>
</dbReference>